<proteinExistence type="inferred from homology"/>
<dbReference type="GO" id="GO:0004252">
    <property type="term" value="F:serine-type endopeptidase activity"/>
    <property type="evidence" value="ECO:0007669"/>
    <property type="project" value="InterPro"/>
</dbReference>
<dbReference type="CDD" id="cd00190">
    <property type="entry name" value="Tryp_SPc"/>
    <property type="match status" value="1"/>
</dbReference>
<dbReference type="SUPFAM" id="SSF50494">
    <property type="entry name" value="Trypsin-like serine proteases"/>
    <property type="match status" value="1"/>
</dbReference>
<comment type="caution">
    <text evidence="10">The sequence shown here is derived from an EMBL/GenBank/DDBJ whole genome shotgun (WGS) entry which is preliminary data.</text>
</comment>
<gene>
    <name evidence="10" type="ORF">M5D96_001685</name>
</gene>
<dbReference type="PROSITE" id="PS50240">
    <property type="entry name" value="TRYPSIN_DOM"/>
    <property type="match status" value="1"/>
</dbReference>
<evidence type="ECO:0000259" key="9">
    <source>
        <dbReference type="PROSITE" id="PS50240"/>
    </source>
</evidence>
<comment type="similarity">
    <text evidence="8">Belongs to the peptidase S1 family. CLIP subfamily.</text>
</comment>
<keyword evidence="6" id="KW-0865">Zymogen</keyword>
<evidence type="ECO:0000256" key="4">
    <source>
        <dbReference type="ARBA" id="ARBA00022825"/>
    </source>
</evidence>
<accession>A0A9P9YZD2</accession>
<protein>
    <recommendedName>
        <fullName evidence="9">Peptidase S1 domain-containing protein</fullName>
    </recommendedName>
</protein>
<evidence type="ECO:0000256" key="8">
    <source>
        <dbReference type="ARBA" id="ARBA00024195"/>
    </source>
</evidence>
<reference evidence="10" key="1">
    <citation type="journal article" date="2023" name="Genome Biol. Evol.">
        <title>Long-read-based Genome Assembly of Drosophila gunungcola Reveals Fewer Chemosensory Genes in Flower-breeding Species.</title>
        <authorList>
            <person name="Negi A."/>
            <person name="Liao B.Y."/>
            <person name="Yeh S.D."/>
        </authorList>
    </citation>
    <scope>NUCLEOTIDE SEQUENCE</scope>
    <source>
        <strain evidence="10">Sukarami</strain>
    </source>
</reference>
<evidence type="ECO:0000256" key="5">
    <source>
        <dbReference type="ARBA" id="ARBA00022837"/>
    </source>
</evidence>
<dbReference type="InterPro" id="IPR001314">
    <property type="entry name" value="Peptidase_S1A"/>
</dbReference>
<evidence type="ECO:0000256" key="3">
    <source>
        <dbReference type="ARBA" id="ARBA00022801"/>
    </source>
</evidence>
<feature type="domain" description="Peptidase S1" evidence="9">
    <location>
        <begin position="1"/>
        <end position="180"/>
    </location>
</feature>
<evidence type="ECO:0000256" key="1">
    <source>
        <dbReference type="ARBA" id="ARBA00022670"/>
    </source>
</evidence>
<keyword evidence="4" id="KW-0720">Serine protease</keyword>
<dbReference type="PANTHER" id="PTHR24256">
    <property type="entry name" value="TRYPTASE-RELATED"/>
    <property type="match status" value="1"/>
</dbReference>
<evidence type="ECO:0000256" key="7">
    <source>
        <dbReference type="ARBA" id="ARBA00023157"/>
    </source>
</evidence>
<evidence type="ECO:0000313" key="10">
    <source>
        <dbReference type="EMBL" id="KAI8045503.1"/>
    </source>
</evidence>
<sequence length="180" mass="20647">MHCLPPYEDYGVQKVTLHPKYDHGMIHHDIAIIELDREVRVDKHIFPICLPVNEESQFVTYDQSFYITGWGQTDTTDAPTTLQKVVVTRKYLFECQKFFKESEVNDNHICAEGSDIKHSCKGDSGGPIFYVHKFADPDTYRYVQYGVTSTGGDLCGKTKKQMEIFTSVISMLPWITQNVL</sequence>
<dbReference type="InterPro" id="IPR009003">
    <property type="entry name" value="Peptidase_S1_PA"/>
</dbReference>
<dbReference type="Proteomes" id="UP001059596">
    <property type="component" value="Chromosome 3R"/>
</dbReference>
<keyword evidence="5" id="KW-0106">Calcium</keyword>
<dbReference type="SMART" id="SM00020">
    <property type="entry name" value="Tryp_SPc"/>
    <property type="match status" value="1"/>
</dbReference>
<dbReference type="FunFam" id="2.40.10.10:FF:000078">
    <property type="entry name" value="Serine protease H137"/>
    <property type="match status" value="1"/>
</dbReference>
<dbReference type="AlphaFoldDB" id="A0A9P9YZD2"/>
<keyword evidence="3" id="KW-0378">Hydrolase</keyword>
<keyword evidence="1" id="KW-0645">Protease</keyword>
<name>A0A9P9YZD2_9MUSC</name>
<dbReference type="Pfam" id="PF00089">
    <property type="entry name" value="Trypsin"/>
    <property type="match status" value="1"/>
</dbReference>
<dbReference type="InterPro" id="IPR001254">
    <property type="entry name" value="Trypsin_dom"/>
</dbReference>
<dbReference type="GO" id="GO:0006508">
    <property type="term" value="P:proteolysis"/>
    <property type="evidence" value="ECO:0007669"/>
    <property type="project" value="UniProtKB-KW"/>
</dbReference>
<evidence type="ECO:0000256" key="6">
    <source>
        <dbReference type="ARBA" id="ARBA00023145"/>
    </source>
</evidence>
<dbReference type="InterPro" id="IPR051487">
    <property type="entry name" value="Ser/Thr_Proteases_Immune/Dev"/>
</dbReference>
<dbReference type="EMBL" id="JAMKOV010000001">
    <property type="protein sequence ID" value="KAI8045503.1"/>
    <property type="molecule type" value="Genomic_DNA"/>
</dbReference>
<dbReference type="InterPro" id="IPR043504">
    <property type="entry name" value="Peptidase_S1_PA_chymotrypsin"/>
</dbReference>
<evidence type="ECO:0000313" key="11">
    <source>
        <dbReference type="Proteomes" id="UP001059596"/>
    </source>
</evidence>
<dbReference type="PRINTS" id="PR00722">
    <property type="entry name" value="CHYMOTRYPSIN"/>
</dbReference>
<dbReference type="GO" id="GO:0046872">
    <property type="term" value="F:metal ion binding"/>
    <property type="evidence" value="ECO:0007669"/>
    <property type="project" value="UniProtKB-KW"/>
</dbReference>
<keyword evidence="11" id="KW-1185">Reference proteome</keyword>
<keyword evidence="7" id="KW-1015">Disulfide bond</keyword>
<organism evidence="10 11">
    <name type="scientific">Drosophila gunungcola</name>
    <name type="common">fruit fly</name>
    <dbReference type="NCBI Taxonomy" id="103775"/>
    <lineage>
        <taxon>Eukaryota</taxon>
        <taxon>Metazoa</taxon>
        <taxon>Ecdysozoa</taxon>
        <taxon>Arthropoda</taxon>
        <taxon>Hexapoda</taxon>
        <taxon>Insecta</taxon>
        <taxon>Pterygota</taxon>
        <taxon>Neoptera</taxon>
        <taxon>Endopterygota</taxon>
        <taxon>Diptera</taxon>
        <taxon>Brachycera</taxon>
        <taxon>Muscomorpha</taxon>
        <taxon>Ephydroidea</taxon>
        <taxon>Drosophilidae</taxon>
        <taxon>Drosophila</taxon>
        <taxon>Sophophora</taxon>
    </lineage>
</organism>
<evidence type="ECO:0000256" key="2">
    <source>
        <dbReference type="ARBA" id="ARBA00022723"/>
    </source>
</evidence>
<keyword evidence="2" id="KW-0479">Metal-binding</keyword>
<dbReference type="Gene3D" id="2.40.10.10">
    <property type="entry name" value="Trypsin-like serine proteases"/>
    <property type="match status" value="2"/>
</dbReference>